<dbReference type="Gene3D" id="4.10.1000.10">
    <property type="entry name" value="Zinc finger, CCCH-type"/>
    <property type="match status" value="1"/>
</dbReference>
<feature type="compositionally biased region" description="Basic residues" evidence="2">
    <location>
        <begin position="69"/>
        <end position="78"/>
    </location>
</feature>
<feature type="domain" description="C3H1-type" evidence="3">
    <location>
        <begin position="845"/>
        <end position="872"/>
    </location>
</feature>
<feature type="region of interest" description="Disordered" evidence="2">
    <location>
        <begin position="897"/>
        <end position="928"/>
    </location>
</feature>
<dbReference type="SMART" id="SM00356">
    <property type="entry name" value="ZnF_C3H1"/>
    <property type="match status" value="2"/>
</dbReference>
<gene>
    <name evidence="4" type="ORF">DSTB1V02_LOCUS9918</name>
</gene>
<feature type="region of interest" description="Disordered" evidence="2">
    <location>
        <begin position="734"/>
        <end position="753"/>
    </location>
</feature>
<dbReference type="Pfam" id="PF15376">
    <property type="entry name" value="DUF4603"/>
    <property type="match status" value="1"/>
</dbReference>
<keyword evidence="1" id="KW-0479">Metal-binding</keyword>
<feature type="zinc finger region" description="C3H1-type" evidence="1">
    <location>
        <begin position="826"/>
        <end position="844"/>
    </location>
</feature>
<dbReference type="Proteomes" id="UP000677054">
    <property type="component" value="Unassembled WGS sequence"/>
</dbReference>
<dbReference type="InterPro" id="IPR000571">
    <property type="entry name" value="Znf_CCCH"/>
</dbReference>
<dbReference type="GO" id="GO:0008270">
    <property type="term" value="F:zinc ion binding"/>
    <property type="evidence" value="ECO:0007669"/>
    <property type="project" value="UniProtKB-KW"/>
</dbReference>
<organism evidence="4">
    <name type="scientific">Darwinula stevensoni</name>
    <dbReference type="NCBI Taxonomy" id="69355"/>
    <lineage>
        <taxon>Eukaryota</taxon>
        <taxon>Metazoa</taxon>
        <taxon>Ecdysozoa</taxon>
        <taxon>Arthropoda</taxon>
        <taxon>Crustacea</taxon>
        <taxon>Oligostraca</taxon>
        <taxon>Ostracoda</taxon>
        <taxon>Podocopa</taxon>
        <taxon>Podocopida</taxon>
        <taxon>Darwinulocopina</taxon>
        <taxon>Darwinuloidea</taxon>
        <taxon>Darwinulidae</taxon>
        <taxon>Darwinula</taxon>
    </lineage>
</organism>
<dbReference type="PROSITE" id="PS50103">
    <property type="entry name" value="ZF_C3H1"/>
    <property type="match status" value="2"/>
</dbReference>
<dbReference type="EMBL" id="LR902187">
    <property type="protein sequence ID" value="CAD7250135.1"/>
    <property type="molecule type" value="Genomic_DNA"/>
</dbReference>
<keyword evidence="1" id="KW-0862">Zinc</keyword>
<feature type="zinc finger region" description="C3H1-type" evidence="1">
    <location>
        <begin position="845"/>
        <end position="872"/>
    </location>
</feature>
<evidence type="ECO:0000313" key="4">
    <source>
        <dbReference type="EMBL" id="CAD7250135.1"/>
    </source>
</evidence>
<dbReference type="InterPro" id="IPR027871">
    <property type="entry name" value="DUF4603"/>
</dbReference>
<feature type="region of interest" description="Disordered" evidence="2">
    <location>
        <begin position="50"/>
        <end position="81"/>
    </location>
</feature>
<evidence type="ECO:0000259" key="3">
    <source>
        <dbReference type="PROSITE" id="PS50103"/>
    </source>
</evidence>
<dbReference type="Pfam" id="PF14608">
    <property type="entry name" value="zf-CCCH_2"/>
    <property type="match status" value="2"/>
</dbReference>
<keyword evidence="1" id="KW-0863">Zinc-finger</keyword>
<evidence type="ECO:0000256" key="2">
    <source>
        <dbReference type="SAM" id="MobiDB-lite"/>
    </source>
</evidence>
<dbReference type="OrthoDB" id="3247158at2759"/>
<reference evidence="4" key="1">
    <citation type="submission" date="2020-11" db="EMBL/GenBank/DDBJ databases">
        <authorList>
            <person name="Tran Van P."/>
        </authorList>
    </citation>
    <scope>NUCLEOTIDE SEQUENCE</scope>
</reference>
<evidence type="ECO:0000313" key="5">
    <source>
        <dbReference type="Proteomes" id="UP000677054"/>
    </source>
</evidence>
<dbReference type="PANTHER" id="PTHR17611:SF3">
    <property type="entry name" value="DNA SEGMENT, CHR 5, ERATO DOI 579, EXPRESSED"/>
    <property type="match status" value="1"/>
</dbReference>
<proteinExistence type="predicted"/>
<evidence type="ECO:0000256" key="1">
    <source>
        <dbReference type="PROSITE-ProRule" id="PRU00723"/>
    </source>
</evidence>
<keyword evidence="5" id="KW-1185">Reference proteome</keyword>
<accession>A0A7R9FPK1</accession>
<feature type="domain" description="C3H1-type" evidence="3">
    <location>
        <begin position="826"/>
        <end position="844"/>
    </location>
</feature>
<dbReference type="AlphaFoldDB" id="A0A7R9FPK1"/>
<dbReference type="EMBL" id="CAJPEV010002670">
    <property type="protein sequence ID" value="CAG0897699.1"/>
    <property type="molecule type" value="Genomic_DNA"/>
</dbReference>
<protein>
    <recommendedName>
        <fullName evidence="3">C3H1-type domain-containing protein</fullName>
    </recommendedName>
</protein>
<sequence>MKYLRVVSLPDGLQKWLAAELESRGIDAVVYAHYVLSLLAQDSLDPSDLDQDLPPDYLDAASTPLPGKKLNKKSAKKMRKEDGARRSWDCEDLKRHAAVECLLSASDETCGIEKLVDELCAKLKEFQECESLGSRNSLQVGHCDREPLQGSSNPVSPEERAKQYFAAFPALSDEEDQPVVRENEESVWNGKANLEMKHEEKQWEHGSQKESMAHRRKVLGPLNQVFIVPHLNEKSSKKFLVPSWIAHLSEGAVSGKKIDQSLKWDAENSCPETLKEHIQKTSSEGIDRKGSWNGLKAWDGEELPPPVKFRCQKAENPDQKQGGSHDSSMEKFMSKFDERLESLWSNPSNVPPPGFSHIQHSLAAFPATSSPLLPEAHGSVGSKEDATAFKDGVFFGNVDHDIHPPDVNSSDSLKSIWSSQTDTNYIWSSHLSSPLQGDTLQSWFSKRGEMKPEVVNMIGGNTEHCLFDRDFPRVEGFGKVLPSNDKGFLYHKGESCFEEVNNKWQMADLREDLSTVLTKFAQSECADISKEPGRSEENLLTSPKTHFKPIKQESLDVSQSSDRYEDGATFTISSEDEDEKPQFVQEENGYYLTIRGGKCSSRNSPEKFMIFHPTASRPEKPDPDMTLDWQFIEKDATVSLHDGRISRDASAGFCPKFKLRSSALEKKCQTDQMLDPKEGIESGARNASHGPQHPLSTYSDEWIFKQTQSVNRHLLAPRHLPEEIPLPDLGYQKWSRAEGEPNDGDSHEPEDSSDVPVEFLEGALYDSMFCFDLEQLKAQVSGPIPNFPKQKRGIMYSDELEAAWRENDLKLHRTKRLRSKLVMQRPCSFFLEGTCRRADCRFSHDLASIPCRFWEKGACFKGYLCPFLHATQDADATPLPETLKSVRLQQGFELRSEADFPTLAHPPAPSPEKARDPCQSDLCKSEDP</sequence>
<name>A0A7R9FPK1_9CRUS</name>
<feature type="compositionally biased region" description="Basic and acidic residues" evidence="2">
    <location>
        <begin position="912"/>
        <end position="928"/>
    </location>
</feature>
<dbReference type="PANTHER" id="PTHR17611">
    <property type="entry name" value="DNA SEGMENT, CHR 5, ERATO DOI 579, EXPRESSED"/>
    <property type="match status" value="1"/>
</dbReference>
<feature type="compositionally biased region" description="Basic and acidic residues" evidence="2">
    <location>
        <begin position="735"/>
        <end position="750"/>
    </location>
</feature>